<dbReference type="EMBL" id="CP094358">
    <property type="protein sequence ID" value="UOB17992.1"/>
    <property type="molecule type" value="Genomic_DNA"/>
</dbReference>
<gene>
    <name evidence="1" type="ORF">MQE35_01530</name>
</gene>
<sequence>MSLNKNYLFNFDIYNYCIGIMCHNIKITNRTKNGIVVACVDCKKYQVLFKNLNFNFSQYEYESFINYLRSIDAKGWEEEYKNSIYEKKIPIPTAQQNLIILIDSAELTEIKDLLLHSDYLVPLGCNDIDYRLFNN</sequence>
<dbReference type="Proteomes" id="UP000831290">
    <property type="component" value="Chromosome"/>
</dbReference>
<accession>A0A9E6ZZF7</accession>
<proteinExistence type="predicted"/>
<evidence type="ECO:0000313" key="2">
    <source>
        <dbReference type="Proteomes" id="UP000831290"/>
    </source>
</evidence>
<organism evidence="1 2">
    <name type="scientific">Abyssalbus ytuae</name>
    <dbReference type="NCBI Taxonomy" id="2926907"/>
    <lineage>
        <taxon>Bacteria</taxon>
        <taxon>Pseudomonadati</taxon>
        <taxon>Bacteroidota</taxon>
        <taxon>Flavobacteriia</taxon>
        <taxon>Flavobacteriales</taxon>
        <taxon>Flavobacteriaceae</taxon>
        <taxon>Abyssalbus</taxon>
    </lineage>
</organism>
<name>A0A9E6ZZF7_9FLAO</name>
<reference evidence="1" key="1">
    <citation type="submission" date="2022-03" db="EMBL/GenBank/DDBJ databases">
        <title>Description of Abyssus ytuae gen. nov., sp. nov., a novel member of the family Flavobacteriaceae isolated from the sediment of Mariana Trench.</title>
        <authorList>
            <person name="Zhang J."/>
            <person name="Xu X."/>
        </authorList>
    </citation>
    <scope>NUCLEOTIDE SEQUENCE</scope>
    <source>
        <strain evidence="1">MT3330</strain>
    </source>
</reference>
<keyword evidence="2" id="KW-1185">Reference proteome</keyword>
<dbReference type="KEGG" id="fbm:MQE35_01530"/>
<evidence type="ECO:0000313" key="1">
    <source>
        <dbReference type="EMBL" id="UOB17992.1"/>
    </source>
</evidence>
<dbReference type="RefSeq" id="WP_255843866.1">
    <property type="nucleotide sequence ID" value="NZ_CP094358.1"/>
</dbReference>
<dbReference type="Pfam" id="PF20391">
    <property type="entry name" value="DUF6686"/>
    <property type="match status" value="1"/>
</dbReference>
<protein>
    <submittedName>
        <fullName evidence="1">Uncharacterized protein</fullName>
    </submittedName>
</protein>
<dbReference type="InterPro" id="IPR046508">
    <property type="entry name" value="DUF6686"/>
</dbReference>
<dbReference type="AlphaFoldDB" id="A0A9E6ZZF7"/>